<reference evidence="4" key="1">
    <citation type="submission" date="2015-02" db="EMBL/GenBank/DDBJ databases">
        <authorList>
            <person name="Gon?alves P."/>
        </authorList>
    </citation>
    <scope>NUCLEOTIDE SEQUENCE [LARGE SCALE GENOMIC DNA]</scope>
</reference>
<dbReference type="Pfam" id="PF09774">
    <property type="entry name" value="MIX23"/>
    <property type="match status" value="1"/>
</dbReference>
<protein>
    <submittedName>
        <fullName evidence="3">SPOSA6832_04891-mRNA-1:cds</fullName>
    </submittedName>
</protein>
<dbReference type="Proteomes" id="UP000243876">
    <property type="component" value="Unassembled WGS sequence"/>
</dbReference>
<dbReference type="OrthoDB" id="5593818at2759"/>
<organism evidence="3 4">
    <name type="scientific">Sporidiobolus salmonicolor</name>
    <name type="common">Yeast-like fungus</name>
    <name type="synonym">Sporobolomyces salmonicolor</name>
    <dbReference type="NCBI Taxonomy" id="5005"/>
    <lineage>
        <taxon>Eukaryota</taxon>
        <taxon>Fungi</taxon>
        <taxon>Dikarya</taxon>
        <taxon>Basidiomycota</taxon>
        <taxon>Pucciniomycotina</taxon>
        <taxon>Microbotryomycetes</taxon>
        <taxon>Sporidiobolales</taxon>
        <taxon>Sporidiobolaceae</taxon>
        <taxon>Sporobolomyces</taxon>
    </lineage>
</organism>
<accession>A0A0D6ETT1</accession>
<keyword evidence="4" id="KW-1185">Reference proteome</keyword>
<dbReference type="EMBL" id="CENE01000043">
    <property type="protein sequence ID" value="CEQ43005.1"/>
    <property type="molecule type" value="Genomic_DNA"/>
</dbReference>
<dbReference type="InterPro" id="IPR019171">
    <property type="entry name" value="MIX23"/>
</dbReference>
<name>A0A0D6ETT1_SPOSA</name>
<evidence type="ECO:0000313" key="3">
    <source>
        <dbReference type="EMBL" id="CEQ43005.1"/>
    </source>
</evidence>
<comment type="similarity">
    <text evidence="1">Belongs to the MIX23 family.</text>
</comment>
<evidence type="ECO:0000256" key="2">
    <source>
        <dbReference type="SAM" id="MobiDB-lite"/>
    </source>
</evidence>
<dbReference type="PANTHER" id="PTHR31905">
    <property type="entry name" value="COILED-COIL DOMAIN-CONTAINING PROTEIN 58"/>
    <property type="match status" value="1"/>
</dbReference>
<evidence type="ECO:0000313" key="4">
    <source>
        <dbReference type="Proteomes" id="UP000243876"/>
    </source>
</evidence>
<gene>
    <name evidence="3" type="primary">SPOSA6832_04891</name>
</gene>
<sequence>MAAEPLLGTPYLVSQSHSSASSTERTRITPSLCSNLSAFKSLLAQSRKLDDAITTRLNRASALARSHGQPGGGECQAVWEQLVERWGERGEVLAYCDRVLAEQGQGTSKGKERMPEEKGLSADLGELGRGRLAEDDIKRRQLVTELSVESIIRARSLSFFLSRCPDHPQDHPPLPELPKLGADDETEEERRRRRGRDARGGVRWGG</sequence>
<evidence type="ECO:0000256" key="1">
    <source>
        <dbReference type="ARBA" id="ARBA00024204"/>
    </source>
</evidence>
<proteinExistence type="inferred from homology"/>
<feature type="region of interest" description="Disordered" evidence="2">
    <location>
        <begin position="1"/>
        <end position="27"/>
    </location>
</feature>
<dbReference type="AlphaFoldDB" id="A0A0D6ETT1"/>
<feature type="compositionally biased region" description="Polar residues" evidence="2">
    <location>
        <begin position="12"/>
        <end position="27"/>
    </location>
</feature>
<feature type="region of interest" description="Disordered" evidence="2">
    <location>
        <begin position="163"/>
        <end position="206"/>
    </location>
</feature>
<dbReference type="PANTHER" id="PTHR31905:SF2">
    <property type="entry name" value="PROTEIN MIX23"/>
    <property type="match status" value="1"/>
</dbReference>
<dbReference type="GO" id="GO:0005758">
    <property type="term" value="C:mitochondrial intermembrane space"/>
    <property type="evidence" value="ECO:0007669"/>
    <property type="project" value="InterPro"/>
</dbReference>